<dbReference type="EMBL" id="VICG01000003">
    <property type="protein sequence ID" value="KAA8573698.1"/>
    <property type="molecule type" value="Genomic_DNA"/>
</dbReference>
<name>A0A5M9JVZ4_MONFR</name>
<keyword evidence="2" id="KW-0472">Membrane</keyword>
<evidence type="ECO:0000313" key="4">
    <source>
        <dbReference type="Proteomes" id="UP000322873"/>
    </source>
</evidence>
<evidence type="ECO:0000313" key="3">
    <source>
        <dbReference type="EMBL" id="KAA8573698.1"/>
    </source>
</evidence>
<dbReference type="Proteomes" id="UP000322873">
    <property type="component" value="Unassembled WGS sequence"/>
</dbReference>
<keyword evidence="2" id="KW-0812">Transmembrane</keyword>
<sequence length="68" mass="7267">MKTRLHLLPKKRGTHRINKNISLGETTALKIQATCIFIIISTLFSSAPSSSSSSSSSSSPTLFHHGVG</sequence>
<keyword evidence="4" id="KW-1185">Reference proteome</keyword>
<feature type="region of interest" description="Disordered" evidence="1">
    <location>
        <begin position="46"/>
        <end position="68"/>
    </location>
</feature>
<feature type="compositionally biased region" description="Low complexity" evidence="1">
    <location>
        <begin position="46"/>
        <end position="60"/>
    </location>
</feature>
<feature type="transmembrane region" description="Helical" evidence="2">
    <location>
        <begin position="21"/>
        <end position="44"/>
    </location>
</feature>
<dbReference type="AlphaFoldDB" id="A0A5M9JVZ4"/>
<keyword evidence="2" id="KW-1133">Transmembrane helix</keyword>
<reference evidence="3 4" key="1">
    <citation type="submission" date="2019-06" db="EMBL/GenBank/DDBJ databases">
        <title>Genome Sequence of the Brown Rot Fungal Pathogen Monilinia fructicola.</title>
        <authorList>
            <person name="De Miccolis Angelini R.M."/>
            <person name="Landi L."/>
            <person name="Abate D."/>
            <person name="Pollastro S."/>
            <person name="Romanazzi G."/>
            <person name="Faretra F."/>
        </authorList>
    </citation>
    <scope>NUCLEOTIDE SEQUENCE [LARGE SCALE GENOMIC DNA]</scope>
    <source>
        <strain evidence="3 4">Mfrc123</strain>
    </source>
</reference>
<evidence type="ECO:0000256" key="1">
    <source>
        <dbReference type="SAM" id="MobiDB-lite"/>
    </source>
</evidence>
<comment type="caution">
    <text evidence="3">The sequence shown here is derived from an EMBL/GenBank/DDBJ whole genome shotgun (WGS) entry which is preliminary data.</text>
</comment>
<proteinExistence type="predicted"/>
<evidence type="ECO:0000256" key="2">
    <source>
        <dbReference type="SAM" id="Phobius"/>
    </source>
</evidence>
<accession>A0A5M9JVZ4</accession>
<organism evidence="3 4">
    <name type="scientific">Monilinia fructicola</name>
    <name type="common">Brown rot fungus</name>
    <name type="synonym">Ciboria fructicola</name>
    <dbReference type="NCBI Taxonomy" id="38448"/>
    <lineage>
        <taxon>Eukaryota</taxon>
        <taxon>Fungi</taxon>
        <taxon>Dikarya</taxon>
        <taxon>Ascomycota</taxon>
        <taxon>Pezizomycotina</taxon>
        <taxon>Leotiomycetes</taxon>
        <taxon>Helotiales</taxon>
        <taxon>Sclerotiniaceae</taxon>
        <taxon>Monilinia</taxon>
    </lineage>
</organism>
<protein>
    <submittedName>
        <fullName evidence="3">Uncharacterized protein</fullName>
    </submittedName>
</protein>
<gene>
    <name evidence="3" type="ORF">EYC84_005269</name>
</gene>